<evidence type="ECO:0000313" key="11">
    <source>
        <dbReference type="EMBL" id="KAK9730263.1"/>
    </source>
</evidence>
<gene>
    <name evidence="11" type="ORF">QE152_g15376</name>
</gene>
<dbReference type="PRINTS" id="PR00109">
    <property type="entry name" value="TYRKINASE"/>
</dbReference>
<name>A0AAW1L8Q0_POPJA</name>
<dbReference type="GO" id="GO:0033209">
    <property type="term" value="P:tumor necrosis factor-mediated signaling pathway"/>
    <property type="evidence" value="ECO:0007669"/>
    <property type="project" value="TreeGrafter"/>
</dbReference>
<keyword evidence="8" id="KW-0067">ATP-binding</keyword>
<comment type="catalytic activity">
    <reaction evidence="9">
        <text>L-seryl-[I-kappa-B protein] + ATP = O-phospho-L-seryl-[I-kappa-B protein] + ADP + H(+)</text>
        <dbReference type="Rhea" id="RHEA:19073"/>
        <dbReference type="Rhea" id="RHEA-COMP:13698"/>
        <dbReference type="Rhea" id="RHEA-COMP:13699"/>
        <dbReference type="ChEBI" id="CHEBI:15378"/>
        <dbReference type="ChEBI" id="CHEBI:29999"/>
        <dbReference type="ChEBI" id="CHEBI:30616"/>
        <dbReference type="ChEBI" id="CHEBI:83421"/>
        <dbReference type="ChEBI" id="CHEBI:456216"/>
        <dbReference type="EC" id="2.7.11.10"/>
    </reaction>
</comment>
<reference evidence="11 12" key="1">
    <citation type="journal article" date="2024" name="BMC Genomics">
        <title>De novo assembly and annotation of Popillia japonica's genome with initial clues to its potential as an invasive pest.</title>
        <authorList>
            <person name="Cucini C."/>
            <person name="Boschi S."/>
            <person name="Funari R."/>
            <person name="Cardaioli E."/>
            <person name="Iannotti N."/>
            <person name="Marturano G."/>
            <person name="Paoli F."/>
            <person name="Bruttini M."/>
            <person name="Carapelli A."/>
            <person name="Frati F."/>
            <person name="Nardi F."/>
        </authorList>
    </citation>
    <scope>NUCLEOTIDE SEQUENCE [LARGE SCALE GENOMIC DNA]</scope>
    <source>
        <strain evidence="11">DMR45628</strain>
    </source>
</reference>
<dbReference type="SUPFAM" id="SSF56112">
    <property type="entry name" value="Protein kinase-like (PK-like)"/>
    <property type="match status" value="1"/>
</dbReference>
<dbReference type="AlphaFoldDB" id="A0AAW1L8Q0"/>
<evidence type="ECO:0000256" key="9">
    <source>
        <dbReference type="ARBA" id="ARBA00048789"/>
    </source>
</evidence>
<accession>A0AAW1L8Q0</accession>
<dbReference type="PANTHER" id="PTHR22969:SF17">
    <property type="entry name" value="INHIBITOR OF NUCLEAR FACTOR KAPPA-B KINASE SUBUNIT BETA"/>
    <property type="match status" value="1"/>
</dbReference>
<dbReference type="SMART" id="SM00220">
    <property type="entry name" value="S_TKc"/>
    <property type="match status" value="1"/>
</dbReference>
<organism evidence="11 12">
    <name type="scientific">Popillia japonica</name>
    <name type="common">Japanese beetle</name>
    <dbReference type="NCBI Taxonomy" id="7064"/>
    <lineage>
        <taxon>Eukaryota</taxon>
        <taxon>Metazoa</taxon>
        <taxon>Ecdysozoa</taxon>
        <taxon>Arthropoda</taxon>
        <taxon>Hexapoda</taxon>
        <taxon>Insecta</taxon>
        <taxon>Pterygota</taxon>
        <taxon>Neoptera</taxon>
        <taxon>Endopterygota</taxon>
        <taxon>Coleoptera</taxon>
        <taxon>Polyphaga</taxon>
        <taxon>Scarabaeiformia</taxon>
        <taxon>Scarabaeidae</taxon>
        <taxon>Rutelinae</taxon>
        <taxon>Popillia</taxon>
    </lineage>
</organism>
<dbReference type="Proteomes" id="UP001458880">
    <property type="component" value="Unassembled WGS sequence"/>
</dbReference>
<keyword evidence="6" id="KW-0547">Nucleotide-binding</keyword>
<evidence type="ECO:0000256" key="4">
    <source>
        <dbReference type="ARBA" id="ARBA00022527"/>
    </source>
</evidence>
<proteinExistence type="predicted"/>
<keyword evidence="12" id="KW-1185">Reference proteome</keyword>
<keyword evidence="5" id="KW-0808">Transferase</keyword>
<dbReference type="GO" id="GO:0008384">
    <property type="term" value="F:IkappaB kinase activity"/>
    <property type="evidence" value="ECO:0007669"/>
    <property type="project" value="UniProtKB-EC"/>
</dbReference>
<keyword evidence="7 11" id="KW-0418">Kinase</keyword>
<dbReference type="InterPro" id="IPR051180">
    <property type="entry name" value="IKK"/>
</dbReference>
<keyword evidence="4" id="KW-0723">Serine/threonine-protein kinase</keyword>
<comment type="subcellular location">
    <subcellularLocation>
        <location evidence="1">Cytoplasm</location>
    </subcellularLocation>
</comment>
<dbReference type="InterPro" id="IPR001245">
    <property type="entry name" value="Ser-Thr/Tyr_kinase_cat_dom"/>
</dbReference>
<dbReference type="InterPro" id="IPR008271">
    <property type="entry name" value="Ser/Thr_kinase_AS"/>
</dbReference>
<comment type="caution">
    <text evidence="11">The sequence shown here is derived from an EMBL/GenBank/DDBJ whole genome shotgun (WGS) entry which is preliminary data.</text>
</comment>
<dbReference type="PROSITE" id="PS50011">
    <property type="entry name" value="PROTEIN_KINASE_DOM"/>
    <property type="match status" value="1"/>
</dbReference>
<dbReference type="GO" id="GO:0008385">
    <property type="term" value="C:IkappaB kinase complex"/>
    <property type="evidence" value="ECO:0007669"/>
    <property type="project" value="TreeGrafter"/>
</dbReference>
<dbReference type="Gene3D" id="3.30.200.20">
    <property type="entry name" value="Phosphorylase Kinase, domain 1"/>
    <property type="match status" value="1"/>
</dbReference>
<evidence type="ECO:0000259" key="10">
    <source>
        <dbReference type="PROSITE" id="PS50011"/>
    </source>
</evidence>
<evidence type="ECO:0000256" key="6">
    <source>
        <dbReference type="ARBA" id="ARBA00022741"/>
    </source>
</evidence>
<feature type="domain" description="Protein kinase" evidence="10">
    <location>
        <begin position="10"/>
        <end position="234"/>
    </location>
</feature>
<evidence type="ECO:0000256" key="8">
    <source>
        <dbReference type="ARBA" id="ARBA00022840"/>
    </source>
</evidence>
<dbReference type="PROSITE" id="PS00108">
    <property type="entry name" value="PROTEIN_KINASE_ST"/>
    <property type="match status" value="1"/>
</dbReference>
<dbReference type="EC" id="2.7.11.10" evidence="2"/>
<dbReference type="GO" id="GO:0005524">
    <property type="term" value="F:ATP binding"/>
    <property type="evidence" value="ECO:0007669"/>
    <property type="project" value="UniProtKB-KW"/>
</dbReference>
<dbReference type="PANTHER" id="PTHR22969">
    <property type="entry name" value="IKB KINASE"/>
    <property type="match status" value="1"/>
</dbReference>
<dbReference type="Pfam" id="PF00069">
    <property type="entry name" value="Pkinase"/>
    <property type="match status" value="1"/>
</dbReference>
<dbReference type="Gene3D" id="1.10.510.10">
    <property type="entry name" value="Transferase(Phosphotransferase) domain 1"/>
    <property type="match status" value="1"/>
</dbReference>
<dbReference type="EMBL" id="JASPKY010000150">
    <property type="protein sequence ID" value="KAK9730263.1"/>
    <property type="molecule type" value="Genomic_DNA"/>
</dbReference>
<evidence type="ECO:0000313" key="12">
    <source>
        <dbReference type="Proteomes" id="UP001458880"/>
    </source>
</evidence>
<sequence>MDEPKEIGDWLLICVLGAGAFGKVTLWRNRATEEHIAVKKCKFMLPSHLSSRQKERWINEVEIMKSLCNENIVAYKDLPAILKTTFDKHNPTRLPILSMEYCSKGNLRKFLLQTKNLKGCDEADVRRILKDVANGISYLHSKNITHRDIKPENIVIQDCNDRPNKQIYKLIDLGYAKELETIASFVGTLPYLAPEIFYTQPYNCSVDYWSLGILTYEIITGAHPFLAHKSPVES</sequence>
<evidence type="ECO:0000256" key="2">
    <source>
        <dbReference type="ARBA" id="ARBA00012442"/>
    </source>
</evidence>
<dbReference type="GO" id="GO:0006950">
    <property type="term" value="P:response to stress"/>
    <property type="evidence" value="ECO:0007669"/>
    <property type="project" value="UniProtKB-ARBA"/>
</dbReference>
<protein>
    <recommendedName>
        <fullName evidence="2">IkappaB kinase</fullName>
        <ecNumber evidence="2">2.7.11.10</ecNumber>
    </recommendedName>
</protein>
<dbReference type="GO" id="GO:0045944">
    <property type="term" value="P:positive regulation of transcription by RNA polymerase II"/>
    <property type="evidence" value="ECO:0007669"/>
    <property type="project" value="TreeGrafter"/>
</dbReference>
<evidence type="ECO:0000256" key="7">
    <source>
        <dbReference type="ARBA" id="ARBA00022777"/>
    </source>
</evidence>
<evidence type="ECO:0000256" key="1">
    <source>
        <dbReference type="ARBA" id="ARBA00004496"/>
    </source>
</evidence>
<evidence type="ECO:0000256" key="5">
    <source>
        <dbReference type="ARBA" id="ARBA00022679"/>
    </source>
</evidence>
<keyword evidence="3" id="KW-0963">Cytoplasm</keyword>
<evidence type="ECO:0000256" key="3">
    <source>
        <dbReference type="ARBA" id="ARBA00022490"/>
    </source>
</evidence>
<dbReference type="InterPro" id="IPR000719">
    <property type="entry name" value="Prot_kinase_dom"/>
</dbReference>
<dbReference type="InterPro" id="IPR011009">
    <property type="entry name" value="Kinase-like_dom_sf"/>
</dbReference>